<dbReference type="AlphaFoldDB" id="A0A3B3RV89"/>
<dbReference type="GeneID" id="111855123"/>
<evidence type="ECO:0000313" key="1">
    <source>
        <dbReference type="Ensembl" id="ENSPKIP00000022429.1"/>
    </source>
</evidence>
<dbReference type="OrthoDB" id="206796at2759"/>
<dbReference type="InterPro" id="IPR018616">
    <property type="entry name" value="GUCD1"/>
</dbReference>
<protein>
    <submittedName>
        <fullName evidence="1">Guanylyl cyclase domain containing 1</fullName>
    </submittedName>
</protein>
<proteinExistence type="predicted"/>
<dbReference type="STRING" id="1676925.ENSPKIP00000022429"/>
<name>A0A3B3RV89_9TELE</name>
<reference evidence="1" key="1">
    <citation type="submission" date="2025-08" db="UniProtKB">
        <authorList>
            <consortium name="Ensembl"/>
        </authorList>
    </citation>
    <scope>IDENTIFICATION</scope>
</reference>
<accession>A0A3B3RV89</accession>
<dbReference type="GeneTree" id="ENSGT00390000000571"/>
<reference evidence="1" key="2">
    <citation type="submission" date="2025-09" db="UniProtKB">
        <authorList>
            <consortium name="Ensembl"/>
        </authorList>
    </citation>
    <scope>IDENTIFICATION</scope>
</reference>
<dbReference type="Proteomes" id="UP000261540">
    <property type="component" value="Unplaced"/>
</dbReference>
<evidence type="ECO:0000313" key="2">
    <source>
        <dbReference type="Proteomes" id="UP000261540"/>
    </source>
</evidence>
<dbReference type="Gene3D" id="3.90.70.10">
    <property type="entry name" value="Cysteine proteinases"/>
    <property type="match status" value="1"/>
</dbReference>
<dbReference type="PANTHER" id="PTHR31400">
    <property type="entry name" value="GUANYLYL CYCLASE DOMAIN CONTAINING PROTEIN 1 GUCD1"/>
    <property type="match status" value="1"/>
</dbReference>
<dbReference type="PANTHER" id="PTHR31400:SF1">
    <property type="entry name" value="PROTEIN GUCD1"/>
    <property type="match status" value="1"/>
</dbReference>
<dbReference type="Ensembl" id="ENSPKIT00000003093.1">
    <property type="protein sequence ID" value="ENSPKIP00000022429.1"/>
    <property type="gene ID" value="ENSPKIG00000006437.1"/>
</dbReference>
<sequence length="242" mass="28310">MTGRRDPCRMTDDLVLLDVPAFRQWYHWDCGLACSRMVLKYLHPVSEEDFCSACQELKLTESVWTIDLAYLMHRLGVRHLFCTQTLGVDKGFRKQSFYKKDFDFEEERVNKLFLNAESKSVMVRKCSVTVQEIQTHLAEGHVAIVLVNAMELRCEHCSAPIGRHRRSRHCCFPLVAHGFFYQEPAYQGHFVVLRGFDRHAGWFFYNNPAYSYRVCCSTVSNFEKARNSYGTDQDILFLYKES</sequence>
<organism evidence="1 2">
    <name type="scientific">Paramormyrops kingsleyae</name>
    <dbReference type="NCBI Taxonomy" id="1676925"/>
    <lineage>
        <taxon>Eukaryota</taxon>
        <taxon>Metazoa</taxon>
        <taxon>Chordata</taxon>
        <taxon>Craniata</taxon>
        <taxon>Vertebrata</taxon>
        <taxon>Euteleostomi</taxon>
        <taxon>Actinopterygii</taxon>
        <taxon>Neopterygii</taxon>
        <taxon>Teleostei</taxon>
        <taxon>Osteoglossocephala</taxon>
        <taxon>Osteoglossomorpha</taxon>
        <taxon>Osteoglossiformes</taxon>
        <taxon>Mormyridae</taxon>
        <taxon>Paramormyrops</taxon>
    </lineage>
</organism>
<keyword evidence="2" id="KW-1185">Reference proteome</keyword>
<dbReference type="Pfam" id="PF09778">
    <property type="entry name" value="Guanylate_cyc_2"/>
    <property type="match status" value="1"/>
</dbReference>
<dbReference type="RefSeq" id="XP_023689584.1">
    <property type="nucleotide sequence ID" value="XM_023833816.2"/>
</dbReference>
<dbReference type="KEGG" id="pki:111855123"/>